<dbReference type="AlphaFoldDB" id="A0A1Q9CU16"/>
<keyword evidence="3" id="KW-1185">Reference proteome</keyword>
<reference evidence="2 3" key="1">
    <citation type="submission" date="2016-02" db="EMBL/GenBank/DDBJ databases">
        <title>Genome analysis of coral dinoflagellate symbionts highlights evolutionary adaptations to a symbiotic lifestyle.</title>
        <authorList>
            <person name="Aranda M."/>
            <person name="Li Y."/>
            <person name="Liew Y.J."/>
            <person name="Baumgarten S."/>
            <person name="Simakov O."/>
            <person name="Wilson M."/>
            <person name="Piel J."/>
            <person name="Ashoor H."/>
            <person name="Bougouffa S."/>
            <person name="Bajic V.B."/>
            <person name="Ryu T."/>
            <person name="Ravasi T."/>
            <person name="Bayer T."/>
            <person name="Micklem G."/>
            <person name="Kim H."/>
            <person name="Bhak J."/>
            <person name="Lajeunesse T.C."/>
            <person name="Voolstra C.R."/>
        </authorList>
    </citation>
    <scope>NUCLEOTIDE SEQUENCE [LARGE SCALE GENOMIC DNA]</scope>
    <source>
        <strain evidence="2 3">CCMP2467</strain>
    </source>
</reference>
<dbReference type="Proteomes" id="UP000186817">
    <property type="component" value="Unassembled WGS sequence"/>
</dbReference>
<dbReference type="EMBL" id="LSRX01000919">
    <property type="protein sequence ID" value="OLP86375.1"/>
    <property type="molecule type" value="Genomic_DNA"/>
</dbReference>
<comment type="caution">
    <text evidence="2">The sequence shown here is derived from an EMBL/GenBank/DDBJ whole genome shotgun (WGS) entry which is preliminary data.</text>
</comment>
<sequence>MRERSLERFNRWRLWPGGDAEGVAVSPLGQLAIPDPTSESPCGFLAFDAAGAAFRFRLRFPGGPLEAPCVEVERCESEALPPAANSPGLNGVPLKGSSGDSLQGDAGPSCAALVQLPSRAWTAELRPY</sequence>
<feature type="region of interest" description="Disordered" evidence="1">
    <location>
        <begin position="80"/>
        <end position="103"/>
    </location>
</feature>
<evidence type="ECO:0000313" key="2">
    <source>
        <dbReference type="EMBL" id="OLP86375.1"/>
    </source>
</evidence>
<organism evidence="2 3">
    <name type="scientific">Symbiodinium microadriaticum</name>
    <name type="common">Dinoflagellate</name>
    <name type="synonym">Zooxanthella microadriatica</name>
    <dbReference type="NCBI Taxonomy" id="2951"/>
    <lineage>
        <taxon>Eukaryota</taxon>
        <taxon>Sar</taxon>
        <taxon>Alveolata</taxon>
        <taxon>Dinophyceae</taxon>
        <taxon>Suessiales</taxon>
        <taxon>Symbiodiniaceae</taxon>
        <taxon>Symbiodinium</taxon>
    </lineage>
</organism>
<protein>
    <submittedName>
        <fullName evidence="2">Uncharacterized protein</fullName>
    </submittedName>
</protein>
<name>A0A1Q9CU16_SYMMI</name>
<accession>A0A1Q9CU16</accession>
<gene>
    <name evidence="2" type="ORF">AK812_SmicGene32530</name>
</gene>
<evidence type="ECO:0000313" key="3">
    <source>
        <dbReference type="Proteomes" id="UP000186817"/>
    </source>
</evidence>
<evidence type="ECO:0000256" key="1">
    <source>
        <dbReference type="SAM" id="MobiDB-lite"/>
    </source>
</evidence>
<proteinExistence type="predicted"/>